<organism evidence="3 4">
    <name type="scientific">Saccharopolyspora elongata</name>
    <dbReference type="NCBI Taxonomy" id="2530387"/>
    <lineage>
        <taxon>Bacteria</taxon>
        <taxon>Bacillati</taxon>
        <taxon>Actinomycetota</taxon>
        <taxon>Actinomycetes</taxon>
        <taxon>Pseudonocardiales</taxon>
        <taxon>Pseudonocardiaceae</taxon>
        <taxon>Saccharopolyspora</taxon>
    </lineage>
</organism>
<keyword evidence="4" id="KW-1185">Reference proteome</keyword>
<reference evidence="3 4" key="1">
    <citation type="submission" date="2019-03" db="EMBL/GenBank/DDBJ databases">
        <title>Draft genome sequences of novel Actinobacteria.</title>
        <authorList>
            <person name="Sahin N."/>
            <person name="Ay H."/>
            <person name="Saygin H."/>
        </authorList>
    </citation>
    <scope>NUCLEOTIDE SEQUENCE [LARGE SCALE GENOMIC DNA]</scope>
    <source>
        <strain evidence="3 4">7K502</strain>
    </source>
</reference>
<name>A0A4R4YHL8_9PSEU</name>
<evidence type="ECO:0000256" key="2">
    <source>
        <dbReference type="SAM" id="Phobius"/>
    </source>
</evidence>
<feature type="region of interest" description="Disordered" evidence="1">
    <location>
        <begin position="1"/>
        <end position="58"/>
    </location>
</feature>
<dbReference type="OrthoDB" id="3686515at2"/>
<evidence type="ECO:0000313" key="3">
    <source>
        <dbReference type="EMBL" id="TDD44236.1"/>
    </source>
</evidence>
<keyword evidence="2" id="KW-1133">Transmembrane helix</keyword>
<keyword evidence="2" id="KW-0472">Membrane</keyword>
<feature type="compositionally biased region" description="Basic and acidic residues" evidence="1">
    <location>
        <begin position="21"/>
        <end position="33"/>
    </location>
</feature>
<evidence type="ECO:0000256" key="1">
    <source>
        <dbReference type="SAM" id="MobiDB-lite"/>
    </source>
</evidence>
<evidence type="ECO:0000313" key="4">
    <source>
        <dbReference type="Proteomes" id="UP000294947"/>
    </source>
</evidence>
<feature type="compositionally biased region" description="Polar residues" evidence="1">
    <location>
        <begin position="162"/>
        <end position="177"/>
    </location>
</feature>
<gene>
    <name evidence="3" type="ORF">E1288_24200</name>
</gene>
<sequence>MTSRRQEPDQSGLDEQPENEDSGHSASSDDHPVFAEAEEVEAPAHEQPEESDATPAARKRKTGLIVGVAAAVVVLAGGAGVGLMVFGGGSAQSAAEDYVALSMKETKDPRSVTADDYRPIVCEQAMPQIEQLQQVKEEFLKTAKPEDLEQLKAVQVSVKSVQENGDSGSATVESTFPGQAPESSDLKLVKESGDWKLCV</sequence>
<proteinExistence type="predicted"/>
<protein>
    <submittedName>
        <fullName evidence="3">DUF4878 domain-containing protein</fullName>
    </submittedName>
</protein>
<keyword evidence="2" id="KW-0812">Transmembrane</keyword>
<dbReference type="EMBL" id="SMKW01000034">
    <property type="protein sequence ID" value="TDD44236.1"/>
    <property type="molecule type" value="Genomic_DNA"/>
</dbReference>
<feature type="transmembrane region" description="Helical" evidence="2">
    <location>
        <begin position="64"/>
        <end position="86"/>
    </location>
</feature>
<comment type="caution">
    <text evidence="3">The sequence shown here is derived from an EMBL/GenBank/DDBJ whole genome shotgun (WGS) entry which is preliminary data.</text>
</comment>
<feature type="region of interest" description="Disordered" evidence="1">
    <location>
        <begin position="162"/>
        <end position="185"/>
    </location>
</feature>
<dbReference type="AlphaFoldDB" id="A0A4R4YHL8"/>
<accession>A0A4R4YHL8</accession>
<dbReference type="Gene3D" id="3.10.450.50">
    <property type="match status" value="1"/>
</dbReference>
<dbReference type="Proteomes" id="UP000294947">
    <property type="component" value="Unassembled WGS sequence"/>
</dbReference>